<reference evidence="1 2" key="1">
    <citation type="journal article" date="2022" name="Allergy">
        <title>Genome assembly and annotation of Periplaneta americana reveal a comprehensive cockroach allergen profile.</title>
        <authorList>
            <person name="Wang L."/>
            <person name="Xiong Q."/>
            <person name="Saelim N."/>
            <person name="Wang L."/>
            <person name="Nong W."/>
            <person name="Wan A.T."/>
            <person name="Shi M."/>
            <person name="Liu X."/>
            <person name="Cao Q."/>
            <person name="Hui J.H.L."/>
            <person name="Sookrung N."/>
            <person name="Leung T.F."/>
            <person name="Tungtrongchitr A."/>
            <person name="Tsui S.K.W."/>
        </authorList>
    </citation>
    <scope>NUCLEOTIDE SEQUENCE [LARGE SCALE GENOMIC DNA]</scope>
    <source>
        <strain evidence="1">PWHHKU_190912</strain>
    </source>
</reference>
<dbReference type="EMBL" id="JAJSOF020000029">
    <property type="protein sequence ID" value="KAJ4432392.1"/>
    <property type="molecule type" value="Genomic_DNA"/>
</dbReference>
<comment type="caution">
    <text evidence="1">The sequence shown here is derived from an EMBL/GenBank/DDBJ whole genome shotgun (WGS) entry which is preliminary data.</text>
</comment>
<accession>A0ABQ8SFC0</accession>
<name>A0ABQ8SFC0_PERAM</name>
<protein>
    <submittedName>
        <fullName evidence="1">Uncharacterized protein</fullName>
    </submittedName>
</protein>
<organism evidence="1 2">
    <name type="scientific">Periplaneta americana</name>
    <name type="common">American cockroach</name>
    <name type="synonym">Blatta americana</name>
    <dbReference type="NCBI Taxonomy" id="6978"/>
    <lineage>
        <taxon>Eukaryota</taxon>
        <taxon>Metazoa</taxon>
        <taxon>Ecdysozoa</taxon>
        <taxon>Arthropoda</taxon>
        <taxon>Hexapoda</taxon>
        <taxon>Insecta</taxon>
        <taxon>Pterygota</taxon>
        <taxon>Neoptera</taxon>
        <taxon>Polyneoptera</taxon>
        <taxon>Dictyoptera</taxon>
        <taxon>Blattodea</taxon>
        <taxon>Blattoidea</taxon>
        <taxon>Blattidae</taxon>
        <taxon>Blattinae</taxon>
        <taxon>Periplaneta</taxon>
    </lineage>
</organism>
<dbReference type="InterPro" id="IPR036397">
    <property type="entry name" value="RNaseH_sf"/>
</dbReference>
<dbReference type="Proteomes" id="UP001148838">
    <property type="component" value="Unassembled WGS sequence"/>
</dbReference>
<keyword evidence="2" id="KW-1185">Reference proteome</keyword>
<evidence type="ECO:0000313" key="2">
    <source>
        <dbReference type="Proteomes" id="UP001148838"/>
    </source>
</evidence>
<sequence length="428" mass="49921">MVYRRQLTYWKSEIITGLHYRKPTAAIEVWCAASLRQCKTSNTRASECRMTDYKWEKLPQPACSPDLNPPDYDIFPKMKNPLFSMLKDLNTAETQRIRDLNFKEESSNIQKLPQRWEAVVTRQGDYFLTILIYMSDYLKCRNDTLEFSGSLNGNWERVGLRKPSKSYLHLCSGRNVRPLLIKEWNFICRCFDAIRHNGNVSENKRQPFDSGGLEITVDLRESHLVALLFTEFRCNTVYPIRNELYFARSLAVRFPNLSHKVNKQESFQVAGILPARVRCNPRIRVYEFRGYSRRGLTELQWSCCVTSSSYQIHEFDLNSVDLDPSRPYRQDVKRQAGFPGRYATSDDATSKRQDFSYSEKIIRHTSTFCDSRARPWKTKQMKRSIVRVTDTALTSLSFSVDGIGNSEMRTRIRHRLSDIRLSVGKTSE</sequence>
<gene>
    <name evidence="1" type="ORF">ANN_21011</name>
</gene>
<evidence type="ECO:0000313" key="1">
    <source>
        <dbReference type="EMBL" id="KAJ4432392.1"/>
    </source>
</evidence>
<proteinExistence type="predicted"/>
<dbReference type="Gene3D" id="3.30.420.10">
    <property type="entry name" value="Ribonuclease H-like superfamily/Ribonuclease H"/>
    <property type="match status" value="1"/>
</dbReference>